<proteinExistence type="predicted"/>
<evidence type="ECO:0000256" key="1">
    <source>
        <dbReference type="SAM" id="MobiDB-lite"/>
    </source>
</evidence>
<sequence length="42" mass="4478">MTGRLSPSPATALARPTSRRALRPLHPWPRETGARAPGSSGR</sequence>
<comment type="caution">
    <text evidence="2">The sequence shown here is derived from an EMBL/GenBank/DDBJ whole genome shotgun (WGS) entry which is preliminary data.</text>
</comment>
<keyword evidence="3" id="KW-1185">Reference proteome</keyword>
<name>F3NNY1_9ACTN</name>
<organism evidence="2 3">
    <name type="scientific">Streptomyces griseoaurantiacus M045</name>
    <dbReference type="NCBI Taxonomy" id="996637"/>
    <lineage>
        <taxon>Bacteria</taxon>
        <taxon>Bacillati</taxon>
        <taxon>Actinomycetota</taxon>
        <taxon>Actinomycetes</taxon>
        <taxon>Kitasatosporales</taxon>
        <taxon>Streptomycetaceae</taxon>
        <taxon>Streptomyces</taxon>
        <taxon>Streptomyces aurantiacus group</taxon>
    </lineage>
</organism>
<dbReference type="STRING" id="996637.SGM_4845"/>
<evidence type="ECO:0000313" key="2">
    <source>
        <dbReference type="EMBL" id="EGG44793.1"/>
    </source>
</evidence>
<protein>
    <submittedName>
        <fullName evidence="2">Uncharacterized protein</fullName>
    </submittedName>
</protein>
<dbReference type="EMBL" id="AEYX01000042">
    <property type="protein sequence ID" value="EGG44793.1"/>
    <property type="molecule type" value="Genomic_DNA"/>
</dbReference>
<dbReference type="AlphaFoldDB" id="F3NNY1"/>
<evidence type="ECO:0000313" key="3">
    <source>
        <dbReference type="Proteomes" id="UP000003022"/>
    </source>
</evidence>
<accession>F3NNY1</accession>
<dbReference type="Proteomes" id="UP000003022">
    <property type="component" value="Unassembled WGS sequence"/>
</dbReference>
<reference evidence="2 3" key="1">
    <citation type="journal article" date="2011" name="J. Bacteriol.">
        <title>Draft genome sequence of the marine bacterium Streptomyces griseoaurantiacus M045, which produces novel manumycin-type antibiotics with a pABA core component.</title>
        <authorList>
            <person name="Li F."/>
            <person name="Jiang P."/>
            <person name="Zheng H."/>
            <person name="Wang S."/>
            <person name="Zhao G."/>
            <person name="Qin S."/>
            <person name="Liu Z."/>
        </authorList>
    </citation>
    <scope>NUCLEOTIDE SEQUENCE [LARGE SCALE GENOMIC DNA]</scope>
    <source>
        <strain evidence="2 3">M045</strain>
    </source>
</reference>
<feature type="region of interest" description="Disordered" evidence="1">
    <location>
        <begin position="1"/>
        <end position="42"/>
    </location>
</feature>
<gene>
    <name evidence="2" type="ORF">SGM_4845</name>
</gene>